<evidence type="ECO:0000313" key="1">
    <source>
        <dbReference type="EMBL" id="GAA0353823.1"/>
    </source>
</evidence>
<comment type="caution">
    <text evidence="1">The sequence shown here is derived from an EMBL/GenBank/DDBJ whole genome shotgun (WGS) entry which is preliminary data.</text>
</comment>
<keyword evidence="2" id="KW-1185">Reference proteome</keyword>
<dbReference type="PANTHER" id="PTHR43649">
    <property type="entry name" value="ARABINOSE-BINDING PROTEIN-RELATED"/>
    <property type="match status" value="1"/>
</dbReference>
<gene>
    <name evidence="1" type="ORF">GCM10008932_03580</name>
</gene>
<dbReference type="Pfam" id="PF01547">
    <property type="entry name" value="SBP_bac_1"/>
    <property type="match status" value="1"/>
</dbReference>
<sequence>MTDVRDDLNQVLDQLGQMGGMSSEKEAVIITMRDQLDSLIRNPELFSRVIDSYKMNVSALGTWIMQVIEQPLQIDAIYFTSPDTPAPSHHAGLFSKLAHEAKKLYYSFIIDYNVIGNVADASEQSETITVWIGSGRDQANVLKKLADENFTYETGINVNVELVDINTLLQATLAGQGPDVALGVANDWPMNYGLRNAVIDLSEFEDIHSIQDDFFESAWEPYVYQDNIYGLPETQTFPMMFYRRDILAELDLDLPQTWDEMKVALSVLSKNQMDLGMLPSEQTYSMLLYQNGGEYYEENGIRSAIDSEEGIQAFREFTEFYSDYTLDRETNIEQRFRTGESPIIISDFTTYNNLMVSAPDIRGLWGFTTVPGTVREDGTIDNTVTTNGIYMPDGRTSSTAAVMMEGTSSKENSWEFLKWWVSEEAQTAFGKELESLMGAAARYPTANRHAFENLPWPTRDYQALSAQMENLRGIPQVPGGYFTWRNVNNAFYRTVVNQNMAPREALTEYVRYINDEINHKRNEFNMDILTSP</sequence>
<evidence type="ECO:0008006" key="3">
    <source>
        <dbReference type="Google" id="ProtNLM"/>
    </source>
</evidence>
<evidence type="ECO:0000313" key="2">
    <source>
        <dbReference type="Proteomes" id="UP001501166"/>
    </source>
</evidence>
<organism evidence="1 2">
    <name type="scientific">Alkalibacterium iburiense</name>
    <dbReference type="NCBI Taxonomy" id="290589"/>
    <lineage>
        <taxon>Bacteria</taxon>
        <taxon>Bacillati</taxon>
        <taxon>Bacillota</taxon>
        <taxon>Bacilli</taxon>
        <taxon>Lactobacillales</taxon>
        <taxon>Carnobacteriaceae</taxon>
        <taxon>Alkalibacterium</taxon>
    </lineage>
</organism>
<protein>
    <recommendedName>
        <fullName evidence="3">ABC transporter substrate-binding protein</fullName>
    </recommendedName>
</protein>
<dbReference type="SUPFAM" id="SSF53850">
    <property type="entry name" value="Periplasmic binding protein-like II"/>
    <property type="match status" value="1"/>
</dbReference>
<dbReference type="PANTHER" id="PTHR43649:SF27">
    <property type="entry name" value="EXTRACELLULAR SOLUTE-BINDING PROTEIN FAMILY 1"/>
    <property type="match status" value="1"/>
</dbReference>
<reference evidence="2" key="1">
    <citation type="journal article" date="2019" name="Int. J. Syst. Evol. Microbiol.">
        <title>The Global Catalogue of Microorganisms (GCM) 10K type strain sequencing project: providing services to taxonomists for standard genome sequencing and annotation.</title>
        <authorList>
            <consortium name="The Broad Institute Genomics Platform"/>
            <consortium name="The Broad Institute Genome Sequencing Center for Infectious Disease"/>
            <person name="Wu L."/>
            <person name="Ma J."/>
        </authorList>
    </citation>
    <scope>NUCLEOTIDE SEQUENCE [LARGE SCALE GENOMIC DNA]</scope>
    <source>
        <strain evidence="2">JCM 12662</strain>
    </source>
</reference>
<dbReference type="Proteomes" id="UP001501166">
    <property type="component" value="Unassembled WGS sequence"/>
</dbReference>
<dbReference type="InterPro" id="IPR006059">
    <property type="entry name" value="SBP"/>
</dbReference>
<name>A0ABP3GSN8_9LACT</name>
<dbReference type="Gene3D" id="3.40.190.10">
    <property type="entry name" value="Periplasmic binding protein-like II"/>
    <property type="match status" value="1"/>
</dbReference>
<dbReference type="EMBL" id="BAAACW010000021">
    <property type="protein sequence ID" value="GAA0353823.1"/>
    <property type="molecule type" value="Genomic_DNA"/>
</dbReference>
<proteinExistence type="predicted"/>
<accession>A0ABP3GSN8</accession>
<dbReference type="InterPro" id="IPR050490">
    <property type="entry name" value="Bact_solute-bd_prot1"/>
</dbReference>